<dbReference type="OrthoDB" id="16547at2759"/>
<dbReference type="Proteomes" id="UP000092666">
    <property type="component" value="Unassembled WGS sequence"/>
</dbReference>
<dbReference type="AlphaFoldDB" id="A0A1B9GLI9"/>
<dbReference type="Gene3D" id="1.10.3210.50">
    <property type="match status" value="1"/>
</dbReference>
<proteinExistence type="predicted"/>
<sequence>MSTINADLIFDLSLYRPTLANQPTKDKYITPSTPSLSDLLSPFLSHPSLSSAQSSLILQIIPSVSYTSELQLSSVGEWTWQTTCPELHAVQDADRLDAVGGVGIMRCAAFSCKINRRLVEDDEEGTKGKSAEGHFEVKLLRVRDRMKLREGHAHNGVRAHSRMFPTTSLQTPFGREEAEKRHQTMLDFLAAVERERDLLSQ</sequence>
<reference evidence="2" key="2">
    <citation type="submission" date="2013-12" db="EMBL/GenBank/DDBJ databases">
        <title>Evolution of pathogenesis and genome organization in the Tremellales.</title>
        <authorList>
            <person name="Cuomo C."/>
            <person name="Litvintseva A."/>
            <person name="Heitman J."/>
            <person name="Chen Y."/>
            <person name="Sun S."/>
            <person name="Springer D."/>
            <person name="Dromer F."/>
            <person name="Young S."/>
            <person name="Zeng Q."/>
            <person name="Chapman S."/>
            <person name="Gujja S."/>
            <person name="Saif S."/>
            <person name="Birren B."/>
        </authorList>
    </citation>
    <scope>NUCLEOTIDE SEQUENCE [LARGE SCALE GENOMIC DNA]</scope>
    <source>
        <strain evidence="2">BCC8398</strain>
    </source>
</reference>
<organism evidence="1 2">
    <name type="scientific">Kwoniella heveanensis BCC8398</name>
    <dbReference type="NCBI Taxonomy" id="1296120"/>
    <lineage>
        <taxon>Eukaryota</taxon>
        <taxon>Fungi</taxon>
        <taxon>Dikarya</taxon>
        <taxon>Basidiomycota</taxon>
        <taxon>Agaricomycotina</taxon>
        <taxon>Tremellomycetes</taxon>
        <taxon>Tremellales</taxon>
        <taxon>Cryptococcaceae</taxon>
        <taxon>Kwoniella</taxon>
    </lineage>
</organism>
<dbReference type="EMBL" id="KI669512">
    <property type="protein sequence ID" value="OCF31843.1"/>
    <property type="molecule type" value="Genomic_DNA"/>
</dbReference>
<dbReference type="STRING" id="1296120.A0A1B9GLI9"/>
<evidence type="ECO:0000313" key="1">
    <source>
        <dbReference type="EMBL" id="OCF31843.1"/>
    </source>
</evidence>
<protein>
    <submittedName>
        <fullName evidence="1">Uncharacterized protein</fullName>
    </submittedName>
</protein>
<accession>A0A1B9GLI9</accession>
<reference evidence="1 2" key="1">
    <citation type="submission" date="2013-07" db="EMBL/GenBank/DDBJ databases">
        <title>The Genome Sequence of Cryptococcus heveanensis BCC8398.</title>
        <authorList>
            <consortium name="The Broad Institute Genome Sequencing Platform"/>
            <person name="Cuomo C."/>
            <person name="Litvintseva A."/>
            <person name="Chen Y."/>
            <person name="Heitman J."/>
            <person name="Sun S."/>
            <person name="Springer D."/>
            <person name="Dromer F."/>
            <person name="Young S.K."/>
            <person name="Zeng Q."/>
            <person name="Gargeya S."/>
            <person name="Fitzgerald M."/>
            <person name="Abouelleil A."/>
            <person name="Alvarado L."/>
            <person name="Berlin A.M."/>
            <person name="Chapman S.B."/>
            <person name="Dewar J."/>
            <person name="Goldberg J."/>
            <person name="Griggs A."/>
            <person name="Gujja S."/>
            <person name="Hansen M."/>
            <person name="Howarth C."/>
            <person name="Imamovic A."/>
            <person name="Larimer J."/>
            <person name="McCowan C."/>
            <person name="Murphy C."/>
            <person name="Pearson M."/>
            <person name="Priest M."/>
            <person name="Roberts A."/>
            <person name="Saif S."/>
            <person name="Shea T."/>
            <person name="Sykes S."/>
            <person name="Wortman J."/>
            <person name="Nusbaum C."/>
            <person name="Birren B."/>
        </authorList>
    </citation>
    <scope>NUCLEOTIDE SEQUENCE [LARGE SCALE GENOMIC DNA]</scope>
    <source>
        <strain evidence="1 2">BCC8398</strain>
    </source>
</reference>
<dbReference type="PANTHER" id="PTHR33594">
    <property type="entry name" value="SUPERFAMILY HYDROLASE, PUTATIVE (AFU_ORTHOLOGUE AFUA_1G03035)-RELATED"/>
    <property type="match status" value="1"/>
</dbReference>
<dbReference type="PANTHER" id="PTHR33594:SF1">
    <property type="entry name" value="HD_PDEASE DOMAIN-CONTAINING PROTEIN"/>
    <property type="match status" value="1"/>
</dbReference>
<dbReference type="SUPFAM" id="SSF109604">
    <property type="entry name" value="HD-domain/PDEase-like"/>
    <property type="match status" value="1"/>
</dbReference>
<gene>
    <name evidence="1" type="ORF">I316_06441</name>
</gene>
<evidence type="ECO:0000313" key="2">
    <source>
        <dbReference type="Proteomes" id="UP000092666"/>
    </source>
</evidence>
<name>A0A1B9GLI9_9TREE</name>
<keyword evidence="2" id="KW-1185">Reference proteome</keyword>